<evidence type="ECO:0000313" key="2">
    <source>
        <dbReference type="EMBL" id="KAF6216532.1"/>
    </source>
</evidence>
<dbReference type="EMBL" id="WIXP02000001">
    <property type="protein sequence ID" value="KAF6216532.1"/>
    <property type="molecule type" value="Genomic_DNA"/>
</dbReference>
<comment type="caution">
    <text evidence="2">The sequence shown here is derived from an EMBL/GenBank/DDBJ whole genome shotgun (WGS) entry which is preliminary data.</text>
</comment>
<evidence type="ECO:0000313" key="3">
    <source>
        <dbReference type="Proteomes" id="UP000466442"/>
    </source>
</evidence>
<evidence type="ECO:0008006" key="4">
    <source>
        <dbReference type="Google" id="ProtNLM"/>
    </source>
</evidence>
<feature type="compositionally biased region" description="Low complexity" evidence="1">
    <location>
        <begin position="89"/>
        <end position="98"/>
    </location>
</feature>
<name>A0A8S9Y5H5_APOLU</name>
<dbReference type="Proteomes" id="UP000466442">
    <property type="component" value="Linkage Group LG1"/>
</dbReference>
<gene>
    <name evidence="2" type="ORF">GE061_000875</name>
</gene>
<dbReference type="AlphaFoldDB" id="A0A8S9Y5H5"/>
<proteinExistence type="predicted"/>
<feature type="compositionally biased region" description="Acidic residues" evidence="1">
    <location>
        <begin position="75"/>
        <end position="88"/>
    </location>
</feature>
<feature type="region of interest" description="Disordered" evidence="1">
    <location>
        <begin position="51"/>
        <end position="150"/>
    </location>
</feature>
<accession>A0A8S9Y5H5</accession>
<evidence type="ECO:0000256" key="1">
    <source>
        <dbReference type="SAM" id="MobiDB-lite"/>
    </source>
</evidence>
<reference evidence="2" key="1">
    <citation type="journal article" date="2021" name="Mol. Ecol. Resour.">
        <title>Apolygus lucorum genome provides insights into omnivorousness and mesophyll feeding.</title>
        <authorList>
            <person name="Liu Y."/>
            <person name="Liu H."/>
            <person name="Wang H."/>
            <person name="Huang T."/>
            <person name="Liu B."/>
            <person name="Yang B."/>
            <person name="Yin L."/>
            <person name="Li B."/>
            <person name="Zhang Y."/>
            <person name="Zhang S."/>
            <person name="Jiang F."/>
            <person name="Zhang X."/>
            <person name="Ren Y."/>
            <person name="Wang B."/>
            <person name="Wang S."/>
            <person name="Lu Y."/>
            <person name="Wu K."/>
            <person name="Fan W."/>
            <person name="Wang G."/>
        </authorList>
    </citation>
    <scope>NUCLEOTIDE SEQUENCE</scope>
    <source>
        <strain evidence="2">12Hb</strain>
    </source>
</reference>
<organism evidence="2 3">
    <name type="scientific">Apolygus lucorum</name>
    <name type="common">Small green plant bug</name>
    <name type="synonym">Lygocoris lucorum</name>
    <dbReference type="NCBI Taxonomy" id="248454"/>
    <lineage>
        <taxon>Eukaryota</taxon>
        <taxon>Metazoa</taxon>
        <taxon>Ecdysozoa</taxon>
        <taxon>Arthropoda</taxon>
        <taxon>Hexapoda</taxon>
        <taxon>Insecta</taxon>
        <taxon>Pterygota</taxon>
        <taxon>Neoptera</taxon>
        <taxon>Paraneoptera</taxon>
        <taxon>Hemiptera</taxon>
        <taxon>Heteroptera</taxon>
        <taxon>Panheteroptera</taxon>
        <taxon>Cimicomorpha</taxon>
        <taxon>Miridae</taxon>
        <taxon>Mirini</taxon>
        <taxon>Apolygus</taxon>
    </lineage>
</organism>
<sequence>MRGERYGRSFTLSTGNLSVEFVSEKSGLVELSNLPVCLPVFVGNMALQPAGIKPSVSDKPCKPEETTVVPQVVEEVVEQSPPEDELSTDGESTSSEDSTSSDEEKDPEMKSPKFGTPSGGPSPKRKRKPPSWLKDYVTSGSSGGPKKCLDMNSMMALSADLRFNGDS</sequence>
<protein>
    <recommendedName>
        <fullName evidence="4">Nucleoplasmin core domain-containing protein</fullName>
    </recommendedName>
</protein>
<keyword evidence="3" id="KW-1185">Reference proteome</keyword>